<reference evidence="3" key="1">
    <citation type="submission" date="2019-08" db="EMBL/GenBank/DDBJ databases">
        <authorList>
            <person name="Kucharzyk K."/>
            <person name="Murdoch R.W."/>
            <person name="Higgins S."/>
            <person name="Loffler F."/>
        </authorList>
    </citation>
    <scope>NUCLEOTIDE SEQUENCE</scope>
</reference>
<organism evidence="3">
    <name type="scientific">bioreactor metagenome</name>
    <dbReference type="NCBI Taxonomy" id="1076179"/>
    <lineage>
        <taxon>unclassified sequences</taxon>
        <taxon>metagenomes</taxon>
        <taxon>ecological metagenomes</taxon>
    </lineage>
</organism>
<evidence type="ECO:0000313" key="3">
    <source>
        <dbReference type="EMBL" id="MPM53196.1"/>
    </source>
</evidence>
<dbReference type="SUPFAM" id="SSF64438">
    <property type="entry name" value="CNF1/YfiH-like putative cysteine hydrolases"/>
    <property type="match status" value="1"/>
</dbReference>
<dbReference type="InterPro" id="IPR005659">
    <property type="entry name" value="Chemorcpt_Glu_NH3ase_CheD"/>
</dbReference>
<dbReference type="Gene3D" id="3.30.1330.200">
    <property type="match status" value="1"/>
</dbReference>
<keyword evidence="2 3" id="KW-0378">Hydrolase</keyword>
<keyword evidence="1" id="KW-0145">Chemotaxis</keyword>
<dbReference type="HAMAP" id="MF_01440">
    <property type="entry name" value="CheD"/>
    <property type="match status" value="1"/>
</dbReference>
<accession>A0A645AJU0</accession>
<dbReference type="PANTHER" id="PTHR35147">
    <property type="entry name" value="CHEMORECEPTOR GLUTAMINE DEAMIDASE CHED-RELATED"/>
    <property type="match status" value="1"/>
</dbReference>
<evidence type="ECO:0000256" key="1">
    <source>
        <dbReference type="ARBA" id="ARBA00022500"/>
    </source>
</evidence>
<comment type="caution">
    <text evidence="3">The sequence shown here is derived from an EMBL/GenBank/DDBJ whole genome shotgun (WGS) entry which is preliminary data.</text>
</comment>
<dbReference type="PANTHER" id="PTHR35147:SF1">
    <property type="entry name" value="CHEMORECEPTOR GLUTAMINE DEAMIDASE CHED-RELATED"/>
    <property type="match status" value="1"/>
</dbReference>
<dbReference type="CDD" id="cd16352">
    <property type="entry name" value="CheD"/>
    <property type="match status" value="1"/>
</dbReference>
<dbReference type="Pfam" id="PF03975">
    <property type="entry name" value="CheD"/>
    <property type="match status" value="1"/>
</dbReference>
<keyword evidence="3" id="KW-0675">Receptor</keyword>
<dbReference type="GO" id="GO:0050568">
    <property type="term" value="F:protein-glutamine glutaminase activity"/>
    <property type="evidence" value="ECO:0007669"/>
    <property type="project" value="UniProtKB-EC"/>
</dbReference>
<protein>
    <submittedName>
        <fullName evidence="3">Chemoreceptor glutamine deamidase CheD</fullName>
        <ecNumber evidence="3">3.5.1.44</ecNumber>
    </submittedName>
</protein>
<proteinExistence type="inferred from homology"/>
<dbReference type="EC" id="3.5.1.44" evidence="3"/>
<gene>
    <name evidence="3" type="primary">cheD_14</name>
    <name evidence="3" type="ORF">SDC9_99961</name>
</gene>
<name>A0A645AJU0_9ZZZZ</name>
<dbReference type="InterPro" id="IPR038592">
    <property type="entry name" value="CheD-like_sf"/>
</dbReference>
<evidence type="ECO:0000256" key="2">
    <source>
        <dbReference type="ARBA" id="ARBA00022801"/>
    </source>
</evidence>
<dbReference type="AlphaFoldDB" id="A0A645AJU0"/>
<sequence length="159" mass="17170">MADLGIIMVGIGDCAIARSPVKIKTSGLGSCLGITLYDREEKIGGLLHTMLPNIKDRRIKDNPAKFTDAGIEYLLDEIIKRGGSGKKLEAKIVGGAGMFENSCLNIGKRNIKSARETMEKLGLSVIAEDTGKNYGRTVIFNTFNGEILIKTVLKGDKVI</sequence>
<dbReference type="EMBL" id="VSSQ01014219">
    <property type="protein sequence ID" value="MPM53196.1"/>
    <property type="molecule type" value="Genomic_DNA"/>
</dbReference>
<dbReference type="InterPro" id="IPR011324">
    <property type="entry name" value="Cytotoxic_necrot_fac-like_cat"/>
</dbReference>
<dbReference type="GO" id="GO:0006935">
    <property type="term" value="P:chemotaxis"/>
    <property type="evidence" value="ECO:0007669"/>
    <property type="project" value="UniProtKB-KW"/>
</dbReference>